<dbReference type="PROSITE" id="PS50931">
    <property type="entry name" value="HTH_LYSR"/>
    <property type="match status" value="1"/>
</dbReference>
<dbReference type="PANTHER" id="PTHR30537">
    <property type="entry name" value="HTH-TYPE TRANSCRIPTIONAL REGULATOR"/>
    <property type="match status" value="1"/>
</dbReference>
<reference evidence="7" key="1">
    <citation type="submission" date="2023-07" db="EMBL/GenBank/DDBJ databases">
        <title>Molecular identification of indigenous halophilic bacteria isolated from red sea cost, biodegradation of synthetic dyes and assessment of degraded metabolite toxicity.</title>
        <authorList>
            <person name="Chaieb K."/>
            <person name="Altayb H.N."/>
        </authorList>
    </citation>
    <scope>NUCLEOTIDE SEQUENCE [LARGE SCALE GENOMIC DNA]</scope>
    <source>
        <strain evidence="7">K20</strain>
    </source>
</reference>
<sequence length="295" mass="32894">MDRLTCIKLFVTAVESGSLASAAKKMDISRSMATRLITALESSLQTRLLHRTTRNLGITNNGQALLPYCRSLLEQEQMLYQEALMQQSDMNGKISVMTSISFGQLYLAGAIERFTAEFPHITIDLRLCDRMVDLVKEKIDIAIELSNQLPEHLIGKKLGNCPSVLCATPEYLARYGLPQSAVELQNHNCLVHSKLGKVWDMVDKEKKQSLQIEINSNFSVNDSSILLNAVLAGKGIACLPLPYIKNFLQDGLLKVILPSYDVNPIGIWGLYASRHYQPNIQRLLLSYIEADLAKG</sequence>
<proteinExistence type="inferred from homology"/>
<dbReference type="InterPro" id="IPR036388">
    <property type="entry name" value="WH-like_DNA-bd_sf"/>
</dbReference>
<feature type="domain" description="HTH lysR-type" evidence="5">
    <location>
        <begin position="1"/>
        <end position="59"/>
    </location>
</feature>
<dbReference type="CDD" id="cd08422">
    <property type="entry name" value="PBP2_CrgA_like"/>
    <property type="match status" value="1"/>
</dbReference>
<keyword evidence="4" id="KW-0804">Transcription</keyword>
<dbReference type="InterPro" id="IPR000847">
    <property type="entry name" value="LysR_HTH_N"/>
</dbReference>
<dbReference type="Gene3D" id="1.10.10.10">
    <property type="entry name" value="Winged helix-like DNA-binding domain superfamily/Winged helix DNA-binding domain"/>
    <property type="match status" value="1"/>
</dbReference>
<dbReference type="Proteomes" id="UP001199044">
    <property type="component" value="Unassembled WGS sequence"/>
</dbReference>
<dbReference type="SUPFAM" id="SSF46785">
    <property type="entry name" value="Winged helix' DNA-binding domain"/>
    <property type="match status" value="1"/>
</dbReference>
<evidence type="ECO:0000313" key="6">
    <source>
        <dbReference type="EMBL" id="MCA2018058.1"/>
    </source>
</evidence>
<name>A0ABS7YRT8_9VIBR</name>
<accession>A0ABS7YRT8</accession>
<dbReference type="PANTHER" id="PTHR30537:SF35">
    <property type="entry name" value="TRANSCRIPTIONAL REGULATORY PROTEIN"/>
    <property type="match status" value="1"/>
</dbReference>
<comment type="similarity">
    <text evidence="1">Belongs to the LysR transcriptional regulatory family.</text>
</comment>
<evidence type="ECO:0000256" key="4">
    <source>
        <dbReference type="ARBA" id="ARBA00023163"/>
    </source>
</evidence>
<evidence type="ECO:0000256" key="3">
    <source>
        <dbReference type="ARBA" id="ARBA00023125"/>
    </source>
</evidence>
<keyword evidence="2" id="KW-0805">Transcription regulation</keyword>
<dbReference type="EMBL" id="JAIWIU010000147">
    <property type="protein sequence ID" value="MCA2018058.1"/>
    <property type="molecule type" value="Genomic_DNA"/>
</dbReference>
<gene>
    <name evidence="6" type="ORF">LDJ79_18205</name>
</gene>
<dbReference type="InterPro" id="IPR036390">
    <property type="entry name" value="WH_DNA-bd_sf"/>
</dbReference>
<evidence type="ECO:0000259" key="5">
    <source>
        <dbReference type="PROSITE" id="PS50931"/>
    </source>
</evidence>
<comment type="caution">
    <text evidence="6">The sequence shown here is derived from an EMBL/GenBank/DDBJ whole genome shotgun (WGS) entry which is preliminary data.</text>
</comment>
<dbReference type="Gene3D" id="3.40.190.290">
    <property type="match status" value="1"/>
</dbReference>
<dbReference type="RefSeq" id="WP_225251613.1">
    <property type="nucleotide sequence ID" value="NZ_JAIWIU010000147.1"/>
</dbReference>
<evidence type="ECO:0000256" key="2">
    <source>
        <dbReference type="ARBA" id="ARBA00023015"/>
    </source>
</evidence>
<keyword evidence="7" id="KW-1185">Reference proteome</keyword>
<evidence type="ECO:0000313" key="7">
    <source>
        <dbReference type="Proteomes" id="UP001199044"/>
    </source>
</evidence>
<evidence type="ECO:0000256" key="1">
    <source>
        <dbReference type="ARBA" id="ARBA00009437"/>
    </source>
</evidence>
<dbReference type="Pfam" id="PF00126">
    <property type="entry name" value="HTH_1"/>
    <property type="match status" value="1"/>
</dbReference>
<keyword evidence="3" id="KW-0238">DNA-binding</keyword>
<dbReference type="SUPFAM" id="SSF53850">
    <property type="entry name" value="Periplasmic binding protein-like II"/>
    <property type="match status" value="1"/>
</dbReference>
<dbReference type="Pfam" id="PF03466">
    <property type="entry name" value="LysR_substrate"/>
    <property type="match status" value="1"/>
</dbReference>
<dbReference type="InterPro" id="IPR058163">
    <property type="entry name" value="LysR-type_TF_proteobact-type"/>
</dbReference>
<organism evidence="6 7">
    <name type="scientific">Vibrio tritonius</name>
    <dbReference type="NCBI Taxonomy" id="1435069"/>
    <lineage>
        <taxon>Bacteria</taxon>
        <taxon>Pseudomonadati</taxon>
        <taxon>Pseudomonadota</taxon>
        <taxon>Gammaproteobacteria</taxon>
        <taxon>Vibrionales</taxon>
        <taxon>Vibrionaceae</taxon>
        <taxon>Vibrio</taxon>
    </lineage>
</organism>
<dbReference type="InterPro" id="IPR005119">
    <property type="entry name" value="LysR_subst-bd"/>
</dbReference>
<protein>
    <submittedName>
        <fullName evidence="6">LysR family transcriptional regulator</fullName>
    </submittedName>
</protein>